<accession>A0A8X6Q323</accession>
<protein>
    <submittedName>
        <fullName evidence="2">Uncharacterized protein</fullName>
    </submittedName>
</protein>
<dbReference type="AlphaFoldDB" id="A0A8X6Q323"/>
<keyword evidence="3" id="KW-1185">Reference proteome</keyword>
<feature type="region of interest" description="Disordered" evidence="1">
    <location>
        <begin position="66"/>
        <end position="93"/>
    </location>
</feature>
<comment type="caution">
    <text evidence="2">The sequence shown here is derived from an EMBL/GenBank/DDBJ whole genome shotgun (WGS) entry which is preliminary data.</text>
</comment>
<name>A0A8X6Q323_NEPPI</name>
<evidence type="ECO:0000256" key="1">
    <source>
        <dbReference type="SAM" id="MobiDB-lite"/>
    </source>
</evidence>
<evidence type="ECO:0000313" key="3">
    <source>
        <dbReference type="Proteomes" id="UP000887013"/>
    </source>
</evidence>
<dbReference type="Proteomes" id="UP000887013">
    <property type="component" value="Unassembled WGS sequence"/>
</dbReference>
<evidence type="ECO:0000313" key="2">
    <source>
        <dbReference type="EMBL" id="GFT97275.1"/>
    </source>
</evidence>
<sequence>MFRVASTQARQRYCRLLVEYRVAIRETVAATKNKSPDAQARHRHTPWLLAATNARGRRCRDAFAHAGRQRRSGTHNGIWRENKAPARTPGAQPEVAPVPNAGPARSATQLVYLLPVGTALSRATCILLLCILVAKFCSERIENE</sequence>
<gene>
    <name evidence="2" type="ORF">NPIL_609011</name>
</gene>
<dbReference type="EMBL" id="BMAW01122068">
    <property type="protein sequence ID" value="GFT97275.1"/>
    <property type="molecule type" value="Genomic_DNA"/>
</dbReference>
<organism evidence="2 3">
    <name type="scientific">Nephila pilipes</name>
    <name type="common">Giant wood spider</name>
    <name type="synonym">Nephila maculata</name>
    <dbReference type="NCBI Taxonomy" id="299642"/>
    <lineage>
        <taxon>Eukaryota</taxon>
        <taxon>Metazoa</taxon>
        <taxon>Ecdysozoa</taxon>
        <taxon>Arthropoda</taxon>
        <taxon>Chelicerata</taxon>
        <taxon>Arachnida</taxon>
        <taxon>Araneae</taxon>
        <taxon>Araneomorphae</taxon>
        <taxon>Entelegynae</taxon>
        <taxon>Araneoidea</taxon>
        <taxon>Nephilidae</taxon>
        <taxon>Nephila</taxon>
    </lineage>
</organism>
<reference evidence="2" key="1">
    <citation type="submission" date="2020-08" db="EMBL/GenBank/DDBJ databases">
        <title>Multicomponent nature underlies the extraordinary mechanical properties of spider dragline silk.</title>
        <authorList>
            <person name="Kono N."/>
            <person name="Nakamura H."/>
            <person name="Mori M."/>
            <person name="Yoshida Y."/>
            <person name="Ohtoshi R."/>
            <person name="Malay A.D."/>
            <person name="Moran D.A.P."/>
            <person name="Tomita M."/>
            <person name="Numata K."/>
            <person name="Arakawa K."/>
        </authorList>
    </citation>
    <scope>NUCLEOTIDE SEQUENCE</scope>
</reference>
<proteinExistence type="predicted"/>